<proteinExistence type="inferred from homology"/>
<dbReference type="Proteomes" id="UP000596074">
    <property type="component" value="Chromosome"/>
</dbReference>
<reference evidence="18 19" key="1">
    <citation type="submission" date="2019-11" db="EMBL/GenBank/DDBJ databases">
        <title>Venatorbacter sp. nov. a predator of Campylobacter and other Gram-negative bacteria.</title>
        <authorList>
            <person name="Saeedi A."/>
            <person name="Cummings N.J."/>
            <person name="Connerton I.F."/>
            <person name="Connerton P.L."/>
        </authorList>
    </citation>
    <scope>NUCLEOTIDE SEQUENCE [LARGE SCALE GENOMIC DNA]</scope>
    <source>
        <strain evidence="18">XL5</strain>
    </source>
</reference>
<dbReference type="InterPro" id="IPR027417">
    <property type="entry name" value="P-loop_NTPase"/>
</dbReference>
<dbReference type="InterPro" id="IPR050206">
    <property type="entry name" value="FtsK/SpoIIIE/SftA"/>
</dbReference>
<keyword evidence="6 16" id="KW-0812">Transmembrane</keyword>
<feature type="transmembrane region" description="Helical" evidence="16">
    <location>
        <begin position="107"/>
        <end position="129"/>
    </location>
</feature>
<evidence type="ECO:0000256" key="7">
    <source>
        <dbReference type="ARBA" id="ARBA00022741"/>
    </source>
</evidence>
<feature type="transmembrane region" description="Helical" evidence="16">
    <location>
        <begin position="149"/>
        <end position="175"/>
    </location>
</feature>
<feature type="compositionally biased region" description="Basic and acidic residues" evidence="15">
    <location>
        <begin position="311"/>
        <end position="324"/>
    </location>
</feature>
<evidence type="ECO:0000256" key="2">
    <source>
        <dbReference type="ARBA" id="ARBA00006474"/>
    </source>
</evidence>
<dbReference type="Gene3D" id="3.30.980.40">
    <property type="match status" value="1"/>
</dbReference>
<dbReference type="Gene3D" id="1.10.10.10">
    <property type="entry name" value="Winged helix-like DNA-binding domain superfamily/Winged helix DNA-binding domain"/>
    <property type="match status" value="1"/>
</dbReference>
<evidence type="ECO:0000256" key="10">
    <source>
        <dbReference type="ARBA" id="ARBA00022989"/>
    </source>
</evidence>
<dbReference type="PROSITE" id="PS50901">
    <property type="entry name" value="FTSK"/>
    <property type="match status" value="1"/>
</dbReference>
<evidence type="ECO:0000313" key="18">
    <source>
        <dbReference type="EMBL" id="QQD25449.1"/>
    </source>
</evidence>
<dbReference type="InterPro" id="IPR018541">
    <property type="entry name" value="Ftsk_gamma"/>
</dbReference>
<keyword evidence="7 14" id="KW-0547">Nucleotide-binding</keyword>
<dbReference type="CDD" id="cd01127">
    <property type="entry name" value="TrwB_TraG_TraD_VirD4"/>
    <property type="match status" value="1"/>
</dbReference>
<dbReference type="Pfam" id="PF01580">
    <property type="entry name" value="FtsK_SpoIIIE"/>
    <property type="match status" value="1"/>
</dbReference>
<evidence type="ECO:0000256" key="15">
    <source>
        <dbReference type="SAM" id="MobiDB-lite"/>
    </source>
</evidence>
<comment type="subcellular location">
    <subcellularLocation>
        <location evidence="1">Cell membrane</location>
        <topology evidence="1">Multi-pass membrane protein</topology>
    </subcellularLocation>
</comment>
<evidence type="ECO:0000256" key="8">
    <source>
        <dbReference type="ARBA" id="ARBA00022829"/>
    </source>
</evidence>
<dbReference type="SUPFAM" id="SSF52540">
    <property type="entry name" value="P-loop containing nucleoside triphosphate hydrolases"/>
    <property type="match status" value="1"/>
</dbReference>
<keyword evidence="9 14" id="KW-0067">ATP-binding</keyword>
<feature type="transmembrane region" description="Helical" evidence="16">
    <location>
        <begin position="75"/>
        <end position="95"/>
    </location>
</feature>
<keyword evidence="5" id="KW-0132">Cell division</keyword>
<dbReference type="EMBL" id="CP046056">
    <property type="protein sequence ID" value="QQD25449.1"/>
    <property type="molecule type" value="Genomic_DNA"/>
</dbReference>
<dbReference type="InterPro" id="IPR002543">
    <property type="entry name" value="FtsK_dom"/>
</dbReference>
<evidence type="ECO:0000256" key="16">
    <source>
        <dbReference type="SAM" id="Phobius"/>
    </source>
</evidence>
<sequence>MDFQPAGHASVASGNSWSRRHDAVFLALLLASLLLLLALFTYSPLDQAWSVSGDTPARNAAGKVGALLADVLFHAFGYLAFAIPLLVMTKLVLLFRKTAPTDGWFWLTRSFGLLLSLSMLCALAEMSIWHGEQLPAGAGGILGQSLAAVLLPLFSFAGTAVVVAASLALGLMLYLEFSWLQLFDRLGGWLLQRLQKQPQAAADKPAAAPVTGAEYDEPAQLSALVVEKPARTGLFSRRTSSRAEPSLGDGTAEEGGSEPPLLLDTLSVDDDDRNDNDELLPWDDEPVVTQTSRKPRAAVAAEPLAVPIQPLEKRESKPSERAQRDLQGSLFKGDQPLPSIALLDPPRADQKAGFSAERLQELSRLLVQKLADFGVKIEVTAVAPGPVITRFEIQPAPGVKASKISNLARDLARSMAMLSVRVVEVIPGKSVMGIEVPNEDRAVVSLSEVLASEEYDRSKSPLTLALGHDIGGNPVITDLAKMPHLLVAGTTGSGKSVGVNAMLLSLLFKSTPDELRLILVDPKMLELSVYEGIPHLLTPVVTDMKEASNALRWSVAEMERRYMLMAALGVRNIAGYNKKVRDAIEAGQPIVDPLWKIEQSFETQPPLLQPLPYIVIVIDEFADMMMMVGKKVEELIARIAQKARASGIHMILATQRPSVDVITGLIKANIPTRISFQVSSKIDSRTILDQGGAEQLLGHGDMLYMPPGHAVPERVHGAFVDDDEVHRLVAEWKQRGAPDYIEEITRHDDEGGGGAGGDLGDGEQDELYDLAVAFVTESGKCSISSVQRKLRIGYNRAARLVETMEAAGVVSSPAHNGSREVLAGSPPEY</sequence>
<keyword evidence="13" id="KW-0131">Cell cycle</keyword>
<feature type="domain" description="FtsK" evidence="17">
    <location>
        <begin position="472"/>
        <end position="685"/>
    </location>
</feature>
<dbReference type="Gene3D" id="3.40.50.300">
    <property type="entry name" value="P-loop containing nucleotide triphosphate hydrolases"/>
    <property type="match status" value="1"/>
</dbReference>
<dbReference type="SMART" id="SM00843">
    <property type="entry name" value="Ftsk_gamma"/>
    <property type="match status" value="1"/>
</dbReference>
<feature type="compositionally biased region" description="Acidic residues" evidence="15">
    <location>
        <begin position="267"/>
        <end position="286"/>
    </location>
</feature>
<dbReference type="PANTHER" id="PTHR22683">
    <property type="entry name" value="SPORULATION PROTEIN RELATED"/>
    <property type="match status" value="1"/>
</dbReference>
<evidence type="ECO:0000259" key="17">
    <source>
        <dbReference type="PROSITE" id="PS50901"/>
    </source>
</evidence>
<evidence type="ECO:0000256" key="5">
    <source>
        <dbReference type="ARBA" id="ARBA00022618"/>
    </source>
</evidence>
<keyword evidence="19" id="KW-1185">Reference proteome</keyword>
<feature type="binding site" evidence="14">
    <location>
        <begin position="489"/>
        <end position="496"/>
    </location>
    <ligand>
        <name>ATP</name>
        <dbReference type="ChEBI" id="CHEBI:30616"/>
    </ligand>
</feature>
<keyword evidence="11" id="KW-0238">DNA-binding</keyword>
<dbReference type="GO" id="GO:0005886">
    <property type="term" value="C:plasma membrane"/>
    <property type="evidence" value="ECO:0007669"/>
    <property type="project" value="UniProtKB-SubCell"/>
</dbReference>
<dbReference type="Pfam" id="PF09397">
    <property type="entry name" value="FtsK_gamma"/>
    <property type="match status" value="1"/>
</dbReference>
<accession>A0A9X7UYU8</accession>
<keyword evidence="10 16" id="KW-1133">Transmembrane helix</keyword>
<dbReference type="KEGG" id="vcw:GJQ55_06365"/>
<dbReference type="AlphaFoldDB" id="A0A9X7UYU8"/>
<dbReference type="Pfam" id="PF17854">
    <property type="entry name" value="FtsK_alpha"/>
    <property type="match status" value="1"/>
</dbReference>
<dbReference type="InterPro" id="IPR036390">
    <property type="entry name" value="WH_DNA-bd_sf"/>
</dbReference>
<evidence type="ECO:0000256" key="3">
    <source>
        <dbReference type="ARBA" id="ARBA00020887"/>
    </source>
</evidence>
<dbReference type="FunFam" id="3.40.50.300:FF:000209">
    <property type="entry name" value="Cell division protein FtsK"/>
    <property type="match status" value="1"/>
</dbReference>
<evidence type="ECO:0000256" key="4">
    <source>
        <dbReference type="ARBA" id="ARBA00022475"/>
    </source>
</evidence>
<feature type="transmembrane region" description="Helical" evidence="16">
    <location>
        <begin position="23"/>
        <end position="42"/>
    </location>
</feature>
<evidence type="ECO:0000256" key="6">
    <source>
        <dbReference type="ARBA" id="ARBA00022692"/>
    </source>
</evidence>
<feature type="region of interest" description="Disordered" evidence="15">
    <location>
        <begin position="235"/>
        <end position="333"/>
    </location>
</feature>
<comment type="similarity">
    <text evidence="2">Belongs to the FtsK/SpoIIIE/SftA family.</text>
</comment>
<dbReference type="GO" id="GO:0007059">
    <property type="term" value="P:chromosome segregation"/>
    <property type="evidence" value="ECO:0007669"/>
    <property type="project" value="UniProtKB-KW"/>
</dbReference>
<evidence type="ECO:0000256" key="12">
    <source>
        <dbReference type="ARBA" id="ARBA00023136"/>
    </source>
</evidence>
<evidence type="ECO:0000256" key="9">
    <source>
        <dbReference type="ARBA" id="ARBA00022840"/>
    </source>
</evidence>
<dbReference type="PANTHER" id="PTHR22683:SF41">
    <property type="entry name" value="DNA TRANSLOCASE FTSK"/>
    <property type="match status" value="1"/>
</dbReference>
<gene>
    <name evidence="18" type="ORF">GJQ55_06365</name>
</gene>
<dbReference type="Pfam" id="PF13491">
    <property type="entry name" value="FtsK_4TM"/>
    <property type="match status" value="1"/>
</dbReference>
<evidence type="ECO:0000256" key="14">
    <source>
        <dbReference type="PROSITE-ProRule" id="PRU00289"/>
    </source>
</evidence>
<dbReference type="GO" id="GO:0051301">
    <property type="term" value="P:cell division"/>
    <property type="evidence" value="ECO:0007669"/>
    <property type="project" value="UniProtKB-KW"/>
</dbReference>
<evidence type="ECO:0000313" key="19">
    <source>
        <dbReference type="Proteomes" id="UP000596074"/>
    </source>
</evidence>
<dbReference type="InterPro" id="IPR036388">
    <property type="entry name" value="WH-like_DNA-bd_sf"/>
</dbReference>
<protein>
    <recommendedName>
        <fullName evidence="3">DNA translocase FtsK</fullName>
    </recommendedName>
</protein>
<dbReference type="SUPFAM" id="SSF46785">
    <property type="entry name" value="Winged helix' DNA-binding domain"/>
    <property type="match status" value="1"/>
</dbReference>
<name>A0A9X7UYU8_9GAMM</name>
<evidence type="ECO:0000256" key="11">
    <source>
        <dbReference type="ARBA" id="ARBA00023125"/>
    </source>
</evidence>
<dbReference type="InterPro" id="IPR041027">
    <property type="entry name" value="FtsK_alpha"/>
</dbReference>
<keyword evidence="4" id="KW-1003">Cell membrane</keyword>
<organism evidence="18 19">
    <name type="scientific">Venatoribacter cucullus</name>
    <dbReference type="NCBI Taxonomy" id="2661630"/>
    <lineage>
        <taxon>Bacteria</taxon>
        <taxon>Pseudomonadati</taxon>
        <taxon>Pseudomonadota</taxon>
        <taxon>Gammaproteobacteria</taxon>
        <taxon>Oceanospirillales</taxon>
        <taxon>Oceanospirillaceae</taxon>
        <taxon>Venatoribacter</taxon>
    </lineage>
</organism>
<keyword evidence="12 16" id="KW-0472">Membrane</keyword>
<evidence type="ECO:0000256" key="13">
    <source>
        <dbReference type="ARBA" id="ARBA00023306"/>
    </source>
</evidence>
<dbReference type="GO" id="GO:0005524">
    <property type="term" value="F:ATP binding"/>
    <property type="evidence" value="ECO:0007669"/>
    <property type="project" value="UniProtKB-UniRule"/>
</dbReference>
<keyword evidence="8" id="KW-0159">Chromosome partition</keyword>
<evidence type="ECO:0000256" key="1">
    <source>
        <dbReference type="ARBA" id="ARBA00004651"/>
    </source>
</evidence>
<dbReference type="GO" id="GO:0003677">
    <property type="term" value="F:DNA binding"/>
    <property type="evidence" value="ECO:0007669"/>
    <property type="project" value="UniProtKB-KW"/>
</dbReference>
<dbReference type="InterPro" id="IPR025199">
    <property type="entry name" value="FtsK_4TM"/>
</dbReference>